<dbReference type="InterPro" id="IPR004045">
    <property type="entry name" value="Glutathione_S-Trfase_N"/>
</dbReference>
<evidence type="ECO:0000259" key="1">
    <source>
        <dbReference type="PROSITE" id="PS50404"/>
    </source>
</evidence>
<protein>
    <submittedName>
        <fullName evidence="2">Glutathione S-transferase-like protein</fullName>
    </submittedName>
</protein>
<dbReference type="CDD" id="cd03194">
    <property type="entry name" value="GST_C_3"/>
    <property type="match status" value="1"/>
</dbReference>
<dbReference type="PROSITE" id="PS50404">
    <property type="entry name" value="GST_NTER"/>
    <property type="match status" value="1"/>
</dbReference>
<dbReference type="Gene3D" id="1.20.1050.10">
    <property type="match status" value="1"/>
</dbReference>
<dbReference type="GO" id="GO:0016034">
    <property type="term" value="F:maleylacetoacetate isomerase activity"/>
    <property type="evidence" value="ECO:0007669"/>
    <property type="project" value="TreeGrafter"/>
</dbReference>
<dbReference type="GO" id="GO:0006559">
    <property type="term" value="P:L-phenylalanine catabolic process"/>
    <property type="evidence" value="ECO:0007669"/>
    <property type="project" value="TreeGrafter"/>
</dbReference>
<organism evidence="2">
    <name type="scientific">Burkholderia orbicola (strain AU 1054)</name>
    <dbReference type="NCBI Taxonomy" id="331271"/>
    <lineage>
        <taxon>Bacteria</taxon>
        <taxon>Pseudomonadati</taxon>
        <taxon>Pseudomonadota</taxon>
        <taxon>Betaproteobacteria</taxon>
        <taxon>Burkholderiales</taxon>
        <taxon>Burkholderiaceae</taxon>
        <taxon>Burkholderia</taxon>
        <taxon>Burkholderia cepacia complex</taxon>
        <taxon>Burkholderia orbicola</taxon>
    </lineage>
</organism>
<dbReference type="Pfam" id="PF13409">
    <property type="entry name" value="GST_N_2"/>
    <property type="match status" value="1"/>
</dbReference>
<accession>A0A0H2XZ67</accession>
<dbReference type="EMBL" id="CP000379">
    <property type="protein sequence ID" value="ABF79512.1"/>
    <property type="molecule type" value="Genomic_DNA"/>
</dbReference>
<gene>
    <name evidence="2" type="ordered locus">Bcen_4632</name>
</gene>
<dbReference type="GO" id="GO:0004364">
    <property type="term" value="F:glutathione transferase activity"/>
    <property type="evidence" value="ECO:0007669"/>
    <property type="project" value="TreeGrafter"/>
</dbReference>
<dbReference type="SFLD" id="SFLDS00019">
    <property type="entry name" value="Glutathione_Transferase_(cytos"/>
    <property type="match status" value="1"/>
</dbReference>
<sequence length="239" mass="27207">MRRVRLRCRGTNDIQQGSNMESNARTTLTISSRNYSSWSMRGWLLAKLSGLTFETISVPIDATSRAELLLLSPSILVPCLTHDGNAVWDTLAIAEYLNEIRPQARLLPEDRHARAHCRSICGEMHSGFSALRSALPMNLRGHFPGFRIWSRAQHDIERIVTIWRECLAEYGGPWLFGAEIGIADAMYAPVVTRFLTYDVKLEPDVAEYCMRVLAHPFVAEWIEEAKAEHEDIDELDMEF</sequence>
<evidence type="ECO:0000313" key="2">
    <source>
        <dbReference type="EMBL" id="ABF79512.1"/>
    </source>
</evidence>
<dbReference type="SUPFAM" id="SSF47616">
    <property type="entry name" value="GST C-terminal domain-like"/>
    <property type="match status" value="1"/>
</dbReference>
<dbReference type="SUPFAM" id="SSF52833">
    <property type="entry name" value="Thioredoxin-like"/>
    <property type="match status" value="1"/>
</dbReference>
<dbReference type="Gene3D" id="3.40.30.10">
    <property type="entry name" value="Glutaredoxin"/>
    <property type="match status" value="1"/>
</dbReference>
<reference evidence="2" key="1">
    <citation type="submission" date="2006-05" db="EMBL/GenBank/DDBJ databases">
        <title>Complete sequence of chromosome 2 of Burkholderia cenocepacia AU 1054.</title>
        <authorList>
            <consortium name="US DOE Joint Genome Institute"/>
            <person name="Copeland A."/>
            <person name="Lucas S."/>
            <person name="Lapidus A."/>
            <person name="Barry K."/>
            <person name="Detter J.C."/>
            <person name="Glavina del Rio T."/>
            <person name="Hammon N."/>
            <person name="Israni S."/>
            <person name="Dalin E."/>
            <person name="Tice H."/>
            <person name="Pitluck S."/>
            <person name="Chain P."/>
            <person name="Malfatti S."/>
            <person name="Shin M."/>
            <person name="Vergez L."/>
            <person name="Schmutz J."/>
            <person name="Larimer F."/>
            <person name="Land M."/>
            <person name="Hauser L."/>
            <person name="Kyrpides N."/>
            <person name="Lykidis A."/>
            <person name="LiPuma J.J."/>
            <person name="Konstantinidis K."/>
            <person name="Tiedje J.M."/>
            <person name="Richardson P."/>
        </authorList>
    </citation>
    <scope>NUCLEOTIDE SEQUENCE [LARGE SCALE GENOMIC DNA]</scope>
    <source>
        <strain evidence="2">AU 1054</strain>
    </source>
</reference>
<proteinExistence type="predicted"/>
<keyword evidence="2" id="KW-0808">Transferase</keyword>
<dbReference type="GO" id="GO:0006749">
    <property type="term" value="P:glutathione metabolic process"/>
    <property type="evidence" value="ECO:0007669"/>
    <property type="project" value="TreeGrafter"/>
</dbReference>
<dbReference type="InterPro" id="IPR036249">
    <property type="entry name" value="Thioredoxin-like_sf"/>
</dbReference>
<dbReference type="InterPro" id="IPR036282">
    <property type="entry name" value="Glutathione-S-Trfase_C_sf"/>
</dbReference>
<name>A0A0H2XZ67_BURO1</name>
<dbReference type="AlphaFoldDB" id="A0A0H2XZ67"/>
<dbReference type="PANTHER" id="PTHR42673:SF4">
    <property type="entry name" value="MALEYLACETOACETATE ISOMERASE"/>
    <property type="match status" value="1"/>
</dbReference>
<dbReference type="PANTHER" id="PTHR42673">
    <property type="entry name" value="MALEYLACETOACETATE ISOMERASE"/>
    <property type="match status" value="1"/>
</dbReference>
<dbReference type="CDD" id="cd03043">
    <property type="entry name" value="GST_N_1"/>
    <property type="match status" value="1"/>
</dbReference>
<feature type="domain" description="GST N-terminal" evidence="1">
    <location>
        <begin position="26"/>
        <end position="105"/>
    </location>
</feature>
<dbReference type="HOGENOM" id="CLU_070658_0_0_4"/>
<dbReference type="InterPro" id="IPR040079">
    <property type="entry name" value="Glutathione_S-Trfase"/>
</dbReference>
<dbReference type="Pfam" id="PF13410">
    <property type="entry name" value="GST_C_2"/>
    <property type="match status" value="1"/>
</dbReference>